<reference evidence="13" key="2">
    <citation type="submission" date="2025-08" db="UniProtKB">
        <authorList>
            <consortium name="Ensembl"/>
        </authorList>
    </citation>
    <scope>IDENTIFICATION</scope>
</reference>
<keyword evidence="14" id="KW-1185">Reference proteome</keyword>
<dbReference type="InterPro" id="IPR041366">
    <property type="entry name" value="Pre-PUA"/>
</dbReference>
<dbReference type="InterPro" id="IPR048248">
    <property type="entry name" value="PUA_eIF2d-like"/>
</dbReference>
<dbReference type="CTD" id="1939"/>
<evidence type="ECO:0000259" key="12">
    <source>
        <dbReference type="PROSITE" id="PS51925"/>
    </source>
</evidence>
<comment type="similarity">
    <text evidence="2">Belongs to the eIF2D family.</text>
</comment>
<dbReference type="SUPFAM" id="SSF88697">
    <property type="entry name" value="PUA domain-like"/>
    <property type="match status" value="1"/>
</dbReference>
<feature type="domain" description="DM2" evidence="12">
    <location>
        <begin position="385"/>
        <end position="472"/>
    </location>
</feature>
<keyword evidence="5" id="KW-0396">Initiation factor</keyword>
<dbReference type="SUPFAM" id="SSF47592">
    <property type="entry name" value="SWIB/MDM2 domain"/>
    <property type="match status" value="1"/>
</dbReference>
<organism evidence="13 14">
    <name type="scientific">Erpetoichthys calabaricus</name>
    <name type="common">Rope fish</name>
    <name type="synonym">Calamoichthys calabaricus</name>
    <dbReference type="NCBI Taxonomy" id="27687"/>
    <lineage>
        <taxon>Eukaryota</taxon>
        <taxon>Metazoa</taxon>
        <taxon>Chordata</taxon>
        <taxon>Craniata</taxon>
        <taxon>Vertebrata</taxon>
        <taxon>Euteleostomi</taxon>
        <taxon>Actinopterygii</taxon>
        <taxon>Polypteriformes</taxon>
        <taxon>Polypteridae</taxon>
        <taxon>Erpetoichthys</taxon>
    </lineage>
</organism>
<dbReference type="InterPro" id="IPR039757">
    <property type="entry name" value="EIF2D"/>
</dbReference>
<feature type="region of interest" description="Disordered" evidence="10">
    <location>
        <begin position="183"/>
        <end position="221"/>
    </location>
</feature>
<evidence type="ECO:0000256" key="4">
    <source>
        <dbReference type="ARBA" id="ARBA00022490"/>
    </source>
</evidence>
<dbReference type="InterPro" id="IPR036885">
    <property type="entry name" value="SWIB_MDM2_dom_sf"/>
</dbReference>
<dbReference type="Pfam" id="PF01253">
    <property type="entry name" value="SUI1"/>
    <property type="match status" value="1"/>
</dbReference>
<evidence type="ECO:0000256" key="10">
    <source>
        <dbReference type="SAM" id="MobiDB-lite"/>
    </source>
</evidence>
<comment type="function">
    <text evidence="8">Translation initiation factor that is able to deliver tRNA to the P-site of the eukaryotic ribosome in a GTP-independent manner. The binding of Met-tRNA(I) occurs after the AUG codon finds its position in the P-site of 40S ribosomes, the situation that takes place during initiation complex formation on some specific RNAs. Its activity in tRNA binding with 40S subunits does not require the presence of the aminoacyl moiety. Possesses the unique ability to deliver non-Met (elongator) tRNAs into the P-site of the 40S subunit. In addition to its role in initiation, can promote release of deacylated tRNA and mRNA from recycled 40S subunits following ABCE1-mediated dissociation of post-termination ribosomal complexes into subunits.</text>
</comment>
<protein>
    <recommendedName>
        <fullName evidence="3">Eukaryotic translation initiation factor 2D</fullName>
    </recommendedName>
    <alternativeName>
        <fullName evidence="9">Ligatin</fullName>
    </alternativeName>
</protein>
<dbReference type="NCBIfam" id="TIGR00451">
    <property type="entry name" value="unchar_dom_2"/>
    <property type="match status" value="1"/>
</dbReference>
<evidence type="ECO:0000256" key="9">
    <source>
        <dbReference type="ARBA" id="ARBA00030186"/>
    </source>
</evidence>
<dbReference type="Gene3D" id="3.10.400.20">
    <property type="match status" value="1"/>
</dbReference>
<keyword evidence="7" id="KW-0007">Acetylation</keyword>
<evidence type="ECO:0000256" key="8">
    <source>
        <dbReference type="ARBA" id="ARBA00025522"/>
    </source>
</evidence>
<keyword evidence="6" id="KW-0597">Phosphoprotein</keyword>
<evidence type="ECO:0000256" key="7">
    <source>
        <dbReference type="ARBA" id="ARBA00022990"/>
    </source>
</evidence>
<dbReference type="PROSITE" id="PS50890">
    <property type="entry name" value="PUA"/>
    <property type="match status" value="1"/>
</dbReference>
<dbReference type="Gene3D" id="3.30.780.10">
    <property type="entry name" value="SUI1-like domain"/>
    <property type="match status" value="1"/>
</dbReference>
<keyword evidence="5" id="KW-0648">Protein biosynthesis</keyword>
<dbReference type="InterPro" id="IPR058886">
    <property type="entry name" value="SWIB_eIF2D"/>
</dbReference>
<dbReference type="InterPro" id="IPR036877">
    <property type="entry name" value="SUI1_dom_sf"/>
</dbReference>
<dbReference type="Pfam" id="PF17832">
    <property type="entry name" value="Pre-PUA"/>
    <property type="match status" value="1"/>
</dbReference>
<dbReference type="PANTHER" id="PTHR12217:SF4">
    <property type="entry name" value="EUKARYOTIC TRANSLATION INITIATION FACTOR 2D"/>
    <property type="match status" value="1"/>
</dbReference>
<dbReference type="GO" id="GO:0001731">
    <property type="term" value="P:formation of translation preinitiation complex"/>
    <property type="evidence" value="ECO:0007669"/>
    <property type="project" value="InterPro"/>
</dbReference>
<dbReference type="InterPro" id="IPR015947">
    <property type="entry name" value="PUA-like_sf"/>
</dbReference>
<evidence type="ECO:0000259" key="11">
    <source>
        <dbReference type="PROSITE" id="PS50296"/>
    </source>
</evidence>
<reference evidence="13" key="1">
    <citation type="submission" date="2021-06" db="EMBL/GenBank/DDBJ databases">
        <authorList>
            <consortium name="Wellcome Sanger Institute Data Sharing"/>
        </authorList>
    </citation>
    <scope>NUCLEOTIDE SEQUENCE [LARGE SCALE GENOMIC DNA]</scope>
</reference>
<dbReference type="GeneTree" id="ENSGT00550000074865"/>
<dbReference type="GO" id="GO:0003743">
    <property type="term" value="F:translation initiation factor activity"/>
    <property type="evidence" value="ECO:0007669"/>
    <property type="project" value="UniProtKB-KW"/>
</dbReference>
<sequence>MFAKPFRVRSNIVLKGSDRKKLKADVSEAFPMLTAEQLSSLVPQKEEINVVKIYTHSGKAGAFYMLHKNPIFFEAERKLYPTVYTLWSFPDLMPAFTTWPTVIQKLAGGADLMLPGVVVPPCGLPEVKAGDGCSINVVKNRAPHAVGTATMSTADMMQAGMKGKGFLVFHTYTDQLWAFGDKSSPPELTPLVPVSPEEDDNSGESDNEAEEPCLNSEGDLNLEPITSNLQEVQLSVDSTESKETGDGDTLEDGHCCDEEQSPQEQMDELLFQCFLHALKSKVKKSELPLLTSTFLRNHMVSCCPSGKQLDVKKSSYKKLSKFLQCMQKQHSLIQVKELTKGVESIVEVDWRHQELQRLGVLEESLMDASASETSKDSIKSYQPPDISTIYGVSSKLALLFQNSQHKKGDLLTATEVRTIVTDYVKTNELVHTENKNYINVNPILCDCLLDKPEQHETEVLKWDDLFSRCLDRMQPYHQLMFPDQQPIIRKGHIAPIEISVASRGSNKKVTLIKNLELYGLEPQAVASCLQQRVQASSTISPLPGSKDKVQVQIQGNQVNHVGRLLLEEYNIPRKYIQGLDKAAKPGKKK</sequence>
<proteinExistence type="inferred from homology"/>
<evidence type="ECO:0000256" key="2">
    <source>
        <dbReference type="ARBA" id="ARBA00010359"/>
    </source>
</evidence>
<dbReference type="Pfam" id="PF26291">
    <property type="entry name" value="SWIB_eIF2D"/>
    <property type="match status" value="1"/>
</dbReference>
<dbReference type="Proteomes" id="UP000694620">
    <property type="component" value="Chromosome 3"/>
</dbReference>
<dbReference type="InterPro" id="IPR039759">
    <property type="entry name" value="eIF2D_SUI1"/>
</dbReference>
<dbReference type="InterPro" id="IPR001950">
    <property type="entry name" value="SUI1"/>
</dbReference>
<dbReference type="OrthoDB" id="199771at2759"/>
<keyword evidence="4" id="KW-0963">Cytoplasm</keyword>
<dbReference type="Pfam" id="PF25304">
    <property type="entry name" value="WHD_eIF2D"/>
    <property type="match status" value="1"/>
</dbReference>
<dbReference type="InterPro" id="IPR004521">
    <property type="entry name" value="Uncharacterised_CHP00451"/>
</dbReference>
<feature type="compositionally biased region" description="Acidic residues" evidence="10">
    <location>
        <begin position="196"/>
        <end position="211"/>
    </location>
</feature>
<evidence type="ECO:0000256" key="3">
    <source>
        <dbReference type="ARBA" id="ARBA00013816"/>
    </source>
</evidence>
<dbReference type="GO" id="GO:0005737">
    <property type="term" value="C:cytoplasm"/>
    <property type="evidence" value="ECO:0007669"/>
    <property type="project" value="UniProtKB-SubCell"/>
</dbReference>
<dbReference type="PROSITE" id="PS50296">
    <property type="entry name" value="SUI1"/>
    <property type="match status" value="1"/>
</dbReference>
<dbReference type="PROSITE" id="PS51925">
    <property type="entry name" value="SWIB_MDM2"/>
    <property type="match status" value="1"/>
</dbReference>
<feature type="domain" description="SUI1" evidence="11">
    <location>
        <begin position="496"/>
        <end position="569"/>
    </location>
</feature>
<evidence type="ECO:0000313" key="13">
    <source>
        <dbReference type="Ensembl" id="ENSECRP00000006665.1"/>
    </source>
</evidence>
<dbReference type="SUPFAM" id="SSF55159">
    <property type="entry name" value="eIF1-like"/>
    <property type="match status" value="1"/>
</dbReference>
<evidence type="ECO:0000256" key="1">
    <source>
        <dbReference type="ARBA" id="ARBA00004496"/>
    </source>
</evidence>
<dbReference type="PANTHER" id="PTHR12217">
    <property type="entry name" value="EUKARYOTIC TRANSLATION INITIATION FACTOR 2D"/>
    <property type="match status" value="1"/>
</dbReference>
<dbReference type="GO" id="GO:0003723">
    <property type="term" value="F:RNA binding"/>
    <property type="evidence" value="ECO:0007669"/>
    <property type="project" value="InterPro"/>
</dbReference>
<dbReference type="Ensembl" id="ENSECRT00000006772.1">
    <property type="protein sequence ID" value="ENSECRP00000006665.1"/>
    <property type="gene ID" value="ENSECRG00000004444.1"/>
</dbReference>
<dbReference type="FunFam" id="3.10.400.20:FF:000002">
    <property type="entry name" value="Eukaryotic translation initiation factor 2D"/>
    <property type="match status" value="1"/>
</dbReference>
<dbReference type="InterPro" id="IPR003121">
    <property type="entry name" value="SWIB_MDM2_domain"/>
</dbReference>
<dbReference type="CDD" id="cd11608">
    <property type="entry name" value="eIF2D_C"/>
    <property type="match status" value="1"/>
</dbReference>
<dbReference type="GeneID" id="114647965"/>
<dbReference type="InterPro" id="IPR057429">
    <property type="entry name" value="WH_eIF2D"/>
</dbReference>
<name>A0A8C4X5C5_ERPCA</name>
<dbReference type="RefSeq" id="XP_028652532.1">
    <property type="nucleotide sequence ID" value="XM_028796699.2"/>
</dbReference>
<dbReference type="InterPro" id="IPR048247">
    <property type="entry name" value="eIF2D_N"/>
</dbReference>
<evidence type="ECO:0000313" key="14">
    <source>
        <dbReference type="Proteomes" id="UP000694620"/>
    </source>
</evidence>
<dbReference type="CDD" id="cd21156">
    <property type="entry name" value="PUA_eIF2d-like"/>
    <property type="match status" value="1"/>
</dbReference>
<accession>A0A8C4X5C5</accession>
<dbReference type="CDD" id="cd11610">
    <property type="entry name" value="eIF2D_N"/>
    <property type="match status" value="1"/>
</dbReference>
<dbReference type="FunFam" id="3.30.780.10:FF:000007">
    <property type="entry name" value="Putative eukaryotic translation initiation factor 2d"/>
    <property type="match status" value="1"/>
</dbReference>
<dbReference type="Pfam" id="PF26292">
    <property type="entry name" value="PUA_elF2D"/>
    <property type="match status" value="1"/>
</dbReference>
<gene>
    <name evidence="13" type="primary">EIF2D</name>
    <name evidence="13" type="synonym">eif2d</name>
</gene>
<evidence type="ECO:0000256" key="5">
    <source>
        <dbReference type="ARBA" id="ARBA00022540"/>
    </source>
</evidence>
<dbReference type="AlphaFoldDB" id="A0A8C4X5C5"/>
<evidence type="ECO:0000256" key="6">
    <source>
        <dbReference type="ARBA" id="ARBA00022553"/>
    </source>
</evidence>
<comment type="subcellular location">
    <subcellularLocation>
        <location evidence="1">Cytoplasm</location>
    </subcellularLocation>
</comment>
<reference evidence="13" key="3">
    <citation type="submission" date="2025-09" db="UniProtKB">
        <authorList>
            <consortium name="Ensembl"/>
        </authorList>
    </citation>
    <scope>IDENTIFICATION</scope>
</reference>